<organism evidence="1 2">
    <name type="scientific">Alicycliphilus denitrificans</name>
    <dbReference type="NCBI Taxonomy" id="179636"/>
    <lineage>
        <taxon>Bacteria</taxon>
        <taxon>Pseudomonadati</taxon>
        <taxon>Pseudomonadota</taxon>
        <taxon>Betaproteobacteria</taxon>
        <taxon>Burkholderiales</taxon>
        <taxon>Comamonadaceae</taxon>
        <taxon>Alicycliphilus</taxon>
    </lineage>
</organism>
<gene>
    <name evidence="1" type="ORF">HF896_11895</name>
</gene>
<name>A0A858ZU28_9BURK</name>
<sequence>MKYPAWTRALLAVSLALNLGVIAALVLRPALVAPPQGTAAPAVHLPDYLALTPEQRVRWDGLEAPFLHDLSANWGDIRRHREALVRHIFAATPDRAAIDAEQAAIAHLQAAQQQRVIAQLLAERALLHEEQRERLLQLLLGRYAGEATEEELLHRK</sequence>
<evidence type="ECO:0000313" key="2">
    <source>
        <dbReference type="Proteomes" id="UP000500755"/>
    </source>
</evidence>
<dbReference type="Proteomes" id="UP000500755">
    <property type="component" value="Chromosome"/>
</dbReference>
<dbReference type="InterPro" id="IPR025961">
    <property type="entry name" value="Metal_resist"/>
</dbReference>
<dbReference type="EMBL" id="CP051298">
    <property type="protein sequence ID" value="QKD44283.1"/>
    <property type="molecule type" value="Genomic_DNA"/>
</dbReference>
<evidence type="ECO:0000313" key="1">
    <source>
        <dbReference type="EMBL" id="QKD44283.1"/>
    </source>
</evidence>
<dbReference type="RefSeq" id="WP_168727884.1">
    <property type="nucleotide sequence ID" value="NZ_CP051298.1"/>
</dbReference>
<dbReference type="AlphaFoldDB" id="A0A858ZU28"/>
<reference evidence="1 2" key="1">
    <citation type="submission" date="2020-05" db="EMBL/GenBank/DDBJ databases">
        <title>Complete genome sequence of Alicycliphilus denitrificans DP3.</title>
        <authorList>
            <person name="Chen X."/>
        </authorList>
    </citation>
    <scope>NUCLEOTIDE SEQUENCE [LARGE SCALE GENOMIC DNA]</scope>
    <source>
        <strain evidence="1 2">DP3</strain>
    </source>
</reference>
<protein>
    <submittedName>
        <fullName evidence="1">Periplasmic heavy metal sensor</fullName>
    </submittedName>
</protein>
<proteinExistence type="predicted"/>
<dbReference type="Gene3D" id="1.20.120.1490">
    <property type="match status" value="1"/>
</dbReference>
<dbReference type="Pfam" id="PF13801">
    <property type="entry name" value="Metal_resist"/>
    <property type="match status" value="1"/>
</dbReference>
<accession>A0A858ZU28</accession>